<comment type="caution">
    <text evidence="2">The sequence shown here is derived from an EMBL/GenBank/DDBJ whole genome shotgun (WGS) entry which is preliminary data.</text>
</comment>
<dbReference type="EMBL" id="MU842857">
    <property type="protein sequence ID" value="KAK2029924.1"/>
    <property type="molecule type" value="Genomic_DNA"/>
</dbReference>
<reference evidence="2" key="1">
    <citation type="submission" date="2021-06" db="EMBL/GenBank/DDBJ databases">
        <title>Comparative genomics, transcriptomics and evolutionary studies reveal genomic signatures of adaptation to plant cell wall in hemibiotrophic fungi.</title>
        <authorList>
            <consortium name="DOE Joint Genome Institute"/>
            <person name="Baroncelli R."/>
            <person name="Diaz J.F."/>
            <person name="Benocci T."/>
            <person name="Peng M."/>
            <person name="Battaglia E."/>
            <person name="Haridas S."/>
            <person name="Andreopoulos W."/>
            <person name="Labutti K."/>
            <person name="Pangilinan J."/>
            <person name="Floch G.L."/>
            <person name="Makela M.R."/>
            <person name="Henrissat B."/>
            <person name="Grigoriev I.V."/>
            <person name="Crouch J.A."/>
            <person name="De Vries R.P."/>
            <person name="Sukno S.A."/>
            <person name="Thon M.R."/>
        </authorList>
    </citation>
    <scope>NUCLEOTIDE SEQUENCE</scope>
    <source>
        <strain evidence="2">MAFF235873</strain>
    </source>
</reference>
<dbReference type="Proteomes" id="UP001232148">
    <property type="component" value="Unassembled WGS sequence"/>
</dbReference>
<dbReference type="AlphaFoldDB" id="A0AAD9M203"/>
<feature type="transmembrane region" description="Helical" evidence="1">
    <location>
        <begin position="12"/>
        <end position="32"/>
    </location>
</feature>
<sequence>MICNVLNPAVSFFLYILNLILTHHFATVGTALDTPPPPPPLRLNEQTRGGLAAFDQNQRRRQTSTHEARARTTVMYRTGSGRVSRVSLRLGFSLAWAKNEFWAGWLFSLTIVHRGSALGRPFSLDSSSCFFHSLSIFTLVDFICLSSLMPEEPCC</sequence>
<protein>
    <submittedName>
        <fullName evidence="2">Uncharacterized protein</fullName>
    </submittedName>
</protein>
<name>A0AAD9M203_9PEZI</name>
<evidence type="ECO:0000313" key="3">
    <source>
        <dbReference type="Proteomes" id="UP001232148"/>
    </source>
</evidence>
<keyword evidence="1" id="KW-1133">Transmembrane helix</keyword>
<organism evidence="2 3">
    <name type="scientific">Colletotrichum zoysiae</name>
    <dbReference type="NCBI Taxonomy" id="1216348"/>
    <lineage>
        <taxon>Eukaryota</taxon>
        <taxon>Fungi</taxon>
        <taxon>Dikarya</taxon>
        <taxon>Ascomycota</taxon>
        <taxon>Pezizomycotina</taxon>
        <taxon>Sordariomycetes</taxon>
        <taxon>Hypocreomycetidae</taxon>
        <taxon>Glomerellales</taxon>
        <taxon>Glomerellaceae</taxon>
        <taxon>Colletotrichum</taxon>
        <taxon>Colletotrichum graminicola species complex</taxon>
    </lineage>
</organism>
<accession>A0AAD9M203</accession>
<gene>
    <name evidence="2" type="ORF">LX32DRAFT_341560</name>
</gene>
<evidence type="ECO:0000256" key="1">
    <source>
        <dbReference type="SAM" id="Phobius"/>
    </source>
</evidence>
<keyword evidence="1" id="KW-0812">Transmembrane</keyword>
<keyword evidence="3" id="KW-1185">Reference proteome</keyword>
<keyword evidence="1" id="KW-0472">Membrane</keyword>
<proteinExistence type="predicted"/>
<evidence type="ECO:0000313" key="2">
    <source>
        <dbReference type="EMBL" id="KAK2029924.1"/>
    </source>
</evidence>